<accession>A0ABV8RKD8</accession>
<keyword evidence="2" id="KW-1185">Reference proteome</keyword>
<reference evidence="2" key="1">
    <citation type="journal article" date="2019" name="Int. J. Syst. Evol. Microbiol.">
        <title>The Global Catalogue of Microorganisms (GCM) 10K type strain sequencing project: providing services to taxonomists for standard genome sequencing and annotation.</title>
        <authorList>
            <consortium name="The Broad Institute Genomics Platform"/>
            <consortium name="The Broad Institute Genome Sequencing Center for Infectious Disease"/>
            <person name="Wu L."/>
            <person name="Ma J."/>
        </authorList>
    </citation>
    <scope>NUCLEOTIDE SEQUENCE [LARGE SCALE GENOMIC DNA]</scope>
    <source>
        <strain evidence="2">CGMCC 1.12989</strain>
    </source>
</reference>
<dbReference type="EMBL" id="JBHSDR010000003">
    <property type="protein sequence ID" value="MFC4293868.1"/>
    <property type="molecule type" value="Genomic_DNA"/>
</dbReference>
<organism evidence="1 2">
    <name type="scientific">Novosphingobium tardum</name>
    <dbReference type="NCBI Taxonomy" id="1538021"/>
    <lineage>
        <taxon>Bacteria</taxon>
        <taxon>Pseudomonadati</taxon>
        <taxon>Pseudomonadota</taxon>
        <taxon>Alphaproteobacteria</taxon>
        <taxon>Sphingomonadales</taxon>
        <taxon>Sphingomonadaceae</taxon>
        <taxon>Novosphingobium</taxon>
    </lineage>
</organism>
<dbReference type="Proteomes" id="UP001595828">
    <property type="component" value="Unassembled WGS sequence"/>
</dbReference>
<proteinExistence type="predicted"/>
<dbReference type="RefSeq" id="WP_379537349.1">
    <property type="nucleotide sequence ID" value="NZ_JBHSDR010000003.1"/>
</dbReference>
<sequence>MNVAEAIRSVRDDYVEQLGAFVAQEQRANSVAARDCRLAMPQSTLFARAYVPDIYVPGPPERMTDFVPRARDGKLPEFTFRTPNVTVEFEDLWWDDLRLDHDGEFTGPLISAWFNRWFPAAQPQPARSAGAEGYIHSACVDERWITADLGSADAKSLFELLNVAQKCGATHVRVSTTRAQTAL</sequence>
<protein>
    <submittedName>
        <fullName evidence="1">Uncharacterized protein</fullName>
    </submittedName>
</protein>
<comment type="caution">
    <text evidence="1">The sequence shown here is derived from an EMBL/GenBank/DDBJ whole genome shotgun (WGS) entry which is preliminary data.</text>
</comment>
<name>A0ABV8RKD8_9SPHN</name>
<evidence type="ECO:0000313" key="2">
    <source>
        <dbReference type="Proteomes" id="UP001595828"/>
    </source>
</evidence>
<evidence type="ECO:0000313" key="1">
    <source>
        <dbReference type="EMBL" id="MFC4293868.1"/>
    </source>
</evidence>
<gene>
    <name evidence="1" type="ORF">ACFO0A_02220</name>
</gene>